<dbReference type="Pfam" id="PF11905">
    <property type="entry name" value="DUF3425"/>
    <property type="match status" value="1"/>
</dbReference>
<dbReference type="Proteomes" id="UP000503462">
    <property type="component" value="Chromosome 3"/>
</dbReference>
<dbReference type="OrthoDB" id="3849060at2759"/>
<dbReference type="PANTHER" id="PTHR37012">
    <property type="entry name" value="B-ZIP TRANSCRIPTION FACTOR (EUROFUNG)-RELATED"/>
    <property type="match status" value="1"/>
</dbReference>
<protein>
    <recommendedName>
        <fullName evidence="4">BZIP domain-containing protein</fullName>
    </recommendedName>
</protein>
<feature type="region of interest" description="Disordered" evidence="1">
    <location>
        <begin position="1"/>
        <end position="22"/>
    </location>
</feature>
<accession>A0A6H0XXQ3</accession>
<evidence type="ECO:0000313" key="2">
    <source>
        <dbReference type="EMBL" id="QIW99199.1"/>
    </source>
</evidence>
<organism evidence="2 3">
    <name type="scientific">Peltaster fructicola</name>
    <dbReference type="NCBI Taxonomy" id="286661"/>
    <lineage>
        <taxon>Eukaryota</taxon>
        <taxon>Fungi</taxon>
        <taxon>Dikarya</taxon>
        <taxon>Ascomycota</taxon>
        <taxon>Pezizomycotina</taxon>
        <taxon>Dothideomycetes</taxon>
        <taxon>Dothideomycetes incertae sedis</taxon>
        <taxon>Peltaster</taxon>
    </lineage>
</organism>
<dbReference type="InterPro" id="IPR021833">
    <property type="entry name" value="DUF3425"/>
</dbReference>
<evidence type="ECO:0008006" key="4">
    <source>
        <dbReference type="Google" id="ProtNLM"/>
    </source>
</evidence>
<dbReference type="PANTHER" id="PTHR37012:SF7">
    <property type="entry name" value="B-ZIP TRANSCRIPTION FACTOR (EUROFUNG)-RELATED"/>
    <property type="match status" value="1"/>
</dbReference>
<reference evidence="2 3" key="1">
    <citation type="journal article" date="2016" name="Sci. Rep.">
        <title>Peltaster fructicola genome reveals evolution from an invasive phytopathogen to an ectophytic parasite.</title>
        <authorList>
            <person name="Xu C."/>
            <person name="Chen H."/>
            <person name="Gleason M.L."/>
            <person name="Xu J.R."/>
            <person name="Liu H."/>
            <person name="Zhang R."/>
            <person name="Sun G."/>
        </authorList>
    </citation>
    <scope>NUCLEOTIDE SEQUENCE [LARGE SCALE GENOMIC DNA]</scope>
    <source>
        <strain evidence="2 3">LNHT1506</strain>
    </source>
</reference>
<feature type="compositionally biased region" description="Basic and acidic residues" evidence="1">
    <location>
        <begin position="7"/>
        <end position="22"/>
    </location>
</feature>
<keyword evidence="3" id="KW-1185">Reference proteome</keyword>
<dbReference type="AlphaFoldDB" id="A0A6H0XXQ3"/>
<gene>
    <name evidence="2" type="ORF">AMS68_004717</name>
</gene>
<name>A0A6H0XXQ3_9PEZI</name>
<proteinExistence type="predicted"/>
<evidence type="ECO:0000313" key="3">
    <source>
        <dbReference type="Proteomes" id="UP000503462"/>
    </source>
</evidence>
<dbReference type="EMBL" id="CP051141">
    <property type="protein sequence ID" value="QIW99199.1"/>
    <property type="molecule type" value="Genomic_DNA"/>
</dbReference>
<sequence length="322" mass="36447">MLSLTPIEKKRSRDRRAQNARRARQEACLRSLEEVANHCRQHHGEQYEENTRTLRSTIESLQVENAKLRSQHAAVISILTDPAASPLPMVDSVKLTTLNRVTKFPALAIQDHAHHERPSQHLLDDPLVETLTPWLLYPAVALPLHDEPTGDDILYGSQTNPLANAIHVALICARFGTIAEVERLALGWLMYVQTKWVFDPTPAHFDRLPHFLRPTKLQQERAHSALIDIVVWPEIRDNLILCCKTPEELLDALRTLAPELKGNCLPRPPLLEPDSLRPGNLKIKEAFIKAFSDLDSWEAPSSFIERYPELVQGTHWSGAVDS</sequence>
<evidence type="ECO:0000256" key="1">
    <source>
        <dbReference type="SAM" id="MobiDB-lite"/>
    </source>
</evidence>